<reference evidence="2" key="1">
    <citation type="submission" date="2020-03" db="EMBL/GenBank/DDBJ databases">
        <title>The deep terrestrial virosphere.</title>
        <authorList>
            <person name="Holmfeldt K."/>
            <person name="Nilsson E."/>
            <person name="Simone D."/>
            <person name="Lopez-Fernandez M."/>
            <person name="Wu X."/>
            <person name="de Brujin I."/>
            <person name="Lundin D."/>
            <person name="Andersson A."/>
            <person name="Bertilsson S."/>
            <person name="Dopson M."/>
        </authorList>
    </citation>
    <scope>NUCLEOTIDE SEQUENCE</scope>
    <source>
        <strain evidence="3">MM415A00570</strain>
        <strain evidence="2">MM415B00353</strain>
    </source>
</reference>
<dbReference type="EMBL" id="MT141554">
    <property type="protein sequence ID" value="QJA66415.1"/>
    <property type="molecule type" value="Genomic_DNA"/>
</dbReference>
<proteinExistence type="predicted"/>
<organism evidence="2">
    <name type="scientific">viral metagenome</name>
    <dbReference type="NCBI Taxonomy" id="1070528"/>
    <lineage>
        <taxon>unclassified sequences</taxon>
        <taxon>metagenomes</taxon>
        <taxon>organismal metagenomes</taxon>
    </lineage>
</organism>
<sequence>MKADQLRSYYTYRCKYCGQECFKDTPDGKRLPSGQSPTKLGDYGSSGTPTPSDYDEELYEATTISFTAEDATAGTPAYINDSAGLFLDRGFKSGMTIVVETTSGTNDGTYTIASRGIAKGVLTLSSDDSLTTENAATAGTVTIDRRLQQPNVTRGCGFCGSLNSK</sequence>
<evidence type="ECO:0000313" key="3">
    <source>
        <dbReference type="EMBL" id="QJA81196.1"/>
    </source>
</evidence>
<dbReference type="AlphaFoldDB" id="A0A6M3JB53"/>
<evidence type="ECO:0000256" key="1">
    <source>
        <dbReference type="SAM" id="MobiDB-lite"/>
    </source>
</evidence>
<protein>
    <submittedName>
        <fullName evidence="2">Uncharacterized protein</fullName>
    </submittedName>
</protein>
<accession>A0A6M3JB53</accession>
<evidence type="ECO:0000313" key="2">
    <source>
        <dbReference type="EMBL" id="QJA66415.1"/>
    </source>
</evidence>
<dbReference type="EMBL" id="MT142451">
    <property type="protein sequence ID" value="QJA81196.1"/>
    <property type="molecule type" value="Genomic_DNA"/>
</dbReference>
<feature type="region of interest" description="Disordered" evidence="1">
    <location>
        <begin position="26"/>
        <end position="54"/>
    </location>
</feature>
<name>A0A6M3JB53_9ZZZZ</name>
<gene>
    <name evidence="3" type="ORF">MM415A00570_0007</name>
    <name evidence="2" type="ORF">MM415B00353_0062</name>
</gene>